<gene>
    <name evidence="1" type="ORF">SAMN04488109_4722</name>
</gene>
<proteinExistence type="predicted"/>
<reference evidence="1 2" key="1">
    <citation type="submission" date="2016-11" db="EMBL/GenBank/DDBJ databases">
        <authorList>
            <person name="Jaros S."/>
            <person name="Januszkiewicz K."/>
            <person name="Wedrychowicz H."/>
        </authorList>
    </citation>
    <scope>NUCLEOTIDE SEQUENCE [LARGE SCALE GENOMIC DNA]</scope>
    <source>
        <strain evidence="1 2">DSM 24574</strain>
    </source>
</reference>
<sequence length="67" mass="7354">MPGALYPFLKMGGSESGSGAGVIQTSPPMALARCRLHFKSWNFDWRMIVSRVEIDLLGALQATKKTK</sequence>
<dbReference type="AlphaFoldDB" id="A0A1M5UIZ4"/>
<name>A0A1M5UIZ4_9BACT</name>
<evidence type="ECO:0000313" key="1">
    <source>
        <dbReference type="EMBL" id="SHH63004.1"/>
    </source>
</evidence>
<organism evidence="1 2">
    <name type="scientific">Chryseolinea serpens</name>
    <dbReference type="NCBI Taxonomy" id="947013"/>
    <lineage>
        <taxon>Bacteria</taxon>
        <taxon>Pseudomonadati</taxon>
        <taxon>Bacteroidota</taxon>
        <taxon>Cytophagia</taxon>
        <taxon>Cytophagales</taxon>
        <taxon>Fulvivirgaceae</taxon>
        <taxon>Chryseolinea</taxon>
    </lineage>
</organism>
<dbReference type="Proteomes" id="UP000184212">
    <property type="component" value="Unassembled WGS sequence"/>
</dbReference>
<dbReference type="EMBL" id="FQWQ01000003">
    <property type="protein sequence ID" value="SHH63004.1"/>
    <property type="molecule type" value="Genomic_DNA"/>
</dbReference>
<accession>A0A1M5UIZ4</accession>
<evidence type="ECO:0000313" key="2">
    <source>
        <dbReference type="Proteomes" id="UP000184212"/>
    </source>
</evidence>
<keyword evidence="2" id="KW-1185">Reference proteome</keyword>
<protein>
    <submittedName>
        <fullName evidence="1">Uncharacterized protein</fullName>
    </submittedName>
</protein>